<dbReference type="GO" id="GO:0016020">
    <property type="term" value="C:membrane"/>
    <property type="evidence" value="ECO:0007669"/>
    <property type="project" value="UniProtKB-SubCell"/>
</dbReference>
<comment type="subcellular location">
    <subcellularLocation>
        <location evidence="1">Membrane</location>
        <topology evidence="1">Multi-pass membrane protein</topology>
    </subcellularLocation>
</comment>
<proteinExistence type="predicted"/>
<reference evidence="6 7" key="1">
    <citation type="submission" date="2016-11" db="EMBL/GenBank/DDBJ databases">
        <title>The macronuclear genome of Stentor coeruleus: a giant cell with tiny introns.</title>
        <authorList>
            <person name="Slabodnick M."/>
            <person name="Ruby J.G."/>
            <person name="Reiff S.B."/>
            <person name="Swart E.C."/>
            <person name="Gosai S."/>
            <person name="Prabakaran S."/>
            <person name="Witkowska E."/>
            <person name="Larue G.E."/>
            <person name="Fisher S."/>
            <person name="Freeman R.M."/>
            <person name="Gunawardena J."/>
            <person name="Chu W."/>
            <person name="Stover N.A."/>
            <person name="Gregory B.D."/>
            <person name="Nowacki M."/>
            <person name="Derisi J."/>
            <person name="Roy S.W."/>
            <person name="Marshall W.F."/>
            <person name="Sood P."/>
        </authorList>
    </citation>
    <scope>NUCLEOTIDE SEQUENCE [LARGE SCALE GENOMIC DNA]</scope>
    <source>
        <strain evidence="6">WM001</strain>
    </source>
</reference>
<dbReference type="InterPro" id="IPR019184">
    <property type="entry name" value="Uncharacterised_TM-17"/>
</dbReference>
<dbReference type="AlphaFoldDB" id="A0A1R2ATG8"/>
<accession>A0A1R2ATG8</accession>
<keyword evidence="4 5" id="KW-0472">Membrane</keyword>
<evidence type="ECO:0000256" key="3">
    <source>
        <dbReference type="ARBA" id="ARBA00022989"/>
    </source>
</evidence>
<evidence type="ECO:0000256" key="1">
    <source>
        <dbReference type="ARBA" id="ARBA00004141"/>
    </source>
</evidence>
<gene>
    <name evidence="6" type="ORF">SteCoe_34923</name>
</gene>
<feature type="transmembrane region" description="Helical" evidence="5">
    <location>
        <begin position="77"/>
        <end position="97"/>
    </location>
</feature>
<evidence type="ECO:0000256" key="5">
    <source>
        <dbReference type="SAM" id="Phobius"/>
    </source>
</evidence>
<feature type="transmembrane region" description="Helical" evidence="5">
    <location>
        <begin position="142"/>
        <end position="163"/>
    </location>
</feature>
<dbReference type="PANTHER" id="PTHR13531:SF6">
    <property type="entry name" value="TMEM (HUMAN TRANSMEMBRANE PROTEIN) HOMOLOG"/>
    <property type="match status" value="1"/>
</dbReference>
<evidence type="ECO:0000256" key="4">
    <source>
        <dbReference type="ARBA" id="ARBA00023136"/>
    </source>
</evidence>
<keyword evidence="7" id="KW-1185">Reference proteome</keyword>
<feature type="transmembrane region" description="Helical" evidence="5">
    <location>
        <begin position="50"/>
        <end position="71"/>
    </location>
</feature>
<dbReference type="Proteomes" id="UP000187209">
    <property type="component" value="Unassembled WGS sequence"/>
</dbReference>
<organism evidence="6 7">
    <name type="scientific">Stentor coeruleus</name>
    <dbReference type="NCBI Taxonomy" id="5963"/>
    <lineage>
        <taxon>Eukaryota</taxon>
        <taxon>Sar</taxon>
        <taxon>Alveolata</taxon>
        <taxon>Ciliophora</taxon>
        <taxon>Postciliodesmatophora</taxon>
        <taxon>Heterotrichea</taxon>
        <taxon>Heterotrichida</taxon>
        <taxon>Stentoridae</taxon>
        <taxon>Stentor</taxon>
    </lineage>
</organism>
<dbReference type="Pfam" id="PF09799">
    <property type="entry name" value="Transmemb_17"/>
    <property type="match status" value="1"/>
</dbReference>
<keyword evidence="3 5" id="KW-1133">Transmembrane helix</keyword>
<protein>
    <recommendedName>
        <fullName evidence="8">Transmembrane protein 17</fullName>
    </recommendedName>
</protein>
<dbReference type="GO" id="GO:1905515">
    <property type="term" value="P:non-motile cilium assembly"/>
    <property type="evidence" value="ECO:0007669"/>
    <property type="project" value="TreeGrafter"/>
</dbReference>
<evidence type="ECO:0000256" key="2">
    <source>
        <dbReference type="ARBA" id="ARBA00022692"/>
    </source>
</evidence>
<dbReference type="OrthoDB" id="302557at2759"/>
<comment type="caution">
    <text evidence="6">The sequence shown here is derived from an EMBL/GenBank/DDBJ whole genome shotgun (WGS) entry which is preliminary data.</text>
</comment>
<dbReference type="EMBL" id="MPUH01001431">
    <property type="protein sequence ID" value="OMJ67819.1"/>
    <property type="molecule type" value="Genomic_DNA"/>
</dbReference>
<dbReference type="GO" id="GO:0035869">
    <property type="term" value="C:ciliary transition zone"/>
    <property type="evidence" value="ECO:0007669"/>
    <property type="project" value="TreeGrafter"/>
</dbReference>
<keyword evidence="2 5" id="KW-0812">Transmembrane</keyword>
<dbReference type="PANTHER" id="PTHR13531">
    <property type="entry name" value="GEO07735P1-RELATED-RELATED"/>
    <property type="match status" value="1"/>
</dbReference>
<name>A0A1R2ATG8_9CILI</name>
<sequence>MNVDTEPDEQRGFINLANYHEKYIKTAKIRVVESEISAYLPLQVFLYYNWYYIFFMLILLCALFAYKFIYFDYSSNFYEIAVIIIWFLAEILRLYFGFIGNINENFSELIAFIIVSIIFSAPLLGYQFMFKIPLPIERALDIIQAIFIVFEVIFGIIAIKKLVKNQTAIFFLRNSHPDKYYRKSIITSREINNIYKTRTVGITHAD</sequence>
<evidence type="ECO:0000313" key="7">
    <source>
        <dbReference type="Proteomes" id="UP000187209"/>
    </source>
</evidence>
<evidence type="ECO:0008006" key="8">
    <source>
        <dbReference type="Google" id="ProtNLM"/>
    </source>
</evidence>
<feature type="transmembrane region" description="Helical" evidence="5">
    <location>
        <begin position="109"/>
        <end position="130"/>
    </location>
</feature>
<evidence type="ECO:0000313" key="6">
    <source>
        <dbReference type="EMBL" id="OMJ67819.1"/>
    </source>
</evidence>